<keyword evidence="4" id="KW-1185">Reference proteome</keyword>
<dbReference type="EMBL" id="FOVJ01000001">
    <property type="protein sequence ID" value="SFN42527.1"/>
    <property type="molecule type" value="Genomic_DNA"/>
</dbReference>
<reference evidence="4" key="1">
    <citation type="submission" date="2016-10" db="EMBL/GenBank/DDBJ databases">
        <authorList>
            <person name="Varghese N."/>
        </authorList>
    </citation>
    <scope>NUCLEOTIDE SEQUENCE [LARGE SCALE GENOMIC DNA]</scope>
    <source>
        <strain evidence="4">Nsp8</strain>
    </source>
</reference>
<dbReference type="CDD" id="cd00293">
    <property type="entry name" value="USP-like"/>
    <property type="match status" value="2"/>
</dbReference>
<dbReference type="InterPro" id="IPR014729">
    <property type="entry name" value="Rossmann-like_a/b/a_fold"/>
</dbReference>
<gene>
    <name evidence="3" type="ORF">SAMN05216386_0922</name>
</gene>
<dbReference type="PRINTS" id="PR01438">
    <property type="entry name" value="UNVRSLSTRESS"/>
</dbReference>
<feature type="domain" description="UspA" evidence="2">
    <location>
        <begin position="4"/>
        <end position="140"/>
    </location>
</feature>
<dbReference type="SUPFAM" id="SSF52402">
    <property type="entry name" value="Adenine nucleotide alpha hydrolases-like"/>
    <property type="match status" value="2"/>
</dbReference>
<evidence type="ECO:0000259" key="2">
    <source>
        <dbReference type="Pfam" id="PF00582"/>
    </source>
</evidence>
<accession>A0A1I4YX30</accession>
<evidence type="ECO:0000256" key="1">
    <source>
        <dbReference type="ARBA" id="ARBA00008791"/>
    </source>
</evidence>
<dbReference type="AlphaFoldDB" id="A0A1I4YX30"/>
<comment type="similarity">
    <text evidence="1">Belongs to the universal stress protein A family.</text>
</comment>
<protein>
    <submittedName>
        <fullName evidence="3">Nucleotide-binding universal stress protein, UspA family</fullName>
    </submittedName>
</protein>
<dbReference type="PANTHER" id="PTHR46268:SF6">
    <property type="entry name" value="UNIVERSAL STRESS PROTEIN UP12"/>
    <property type="match status" value="1"/>
</dbReference>
<dbReference type="InterPro" id="IPR006016">
    <property type="entry name" value="UspA"/>
</dbReference>
<feature type="domain" description="UspA" evidence="2">
    <location>
        <begin position="147"/>
        <end position="285"/>
    </location>
</feature>
<evidence type="ECO:0000313" key="4">
    <source>
        <dbReference type="Proteomes" id="UP000183107"/>
    </source>
</evidence>
<dbReference type="InterPro" id="IPR006015">
    <property type="entry name" value="Universal_stress_UspA"/>
</dbReference>
<dbReference type="RefSeq" id="WP_074795061.1">
    <property type="nucleotide sequence ID" value="NZ_FOVJ01000001.1"/>
</dbReference>
<dbReference type="Gene3D" id="3.40.50.620">
    <property type="entry name" value="HUPs"/>
    <property type="match status" value="2"/>
</dbReference>
<proteinExistence type="inferred from homology"/>
<name>A0A1I4YX30_9PROT</name>
<organism evidence="3 4">
    <name type="scientific">Nitrosospira briensis</name>
    <dbReference type="NCBI Taxonomy" id="35799"/>
    <lineage>
        <taxon>Bacteria</taxon>
        <taxon>Pseudomonadati</taxon>
        <taxon>Pseudomonadota</taxon>
        <taxon>Betaproteobacteria</taxon>
        <taxon>Nitrosomonadales</taxon>
        <taxon>Nitrosomonadaceae</taxon>
        <taxon>Nitrosospira</taxon>
    </lineage>
</organism>
<dbReference type="PANTHER" id="PTHR46268">
    <property type="entry name" value="STRESS RESPONSE PROTEIN NHAX"/>
    <property type="match status" value="1"/>
</dbReference>
<evidence type="ECO:0000313" key="3">
    <source>
        <dbReference type="EMBL" id="SFN42527.1"/>
    </source>
</evidence>
<dbReference type="OrthoDB" id="9792500at2"/>
<sequence length="295" mass="32570">MHSMKRIMVATDMSLLARRAEARAAMMVRELNCEPLDVLHIEDPSAFESLHNITHSYEESTGKKIAETARTLHEHYGIAVTTTTVDVGRVHTAIVRHAKFIEARLVVLGAHGGSFIRKMFVGSTVDKVLRLLDRPVLIVKQEPQSSYQQVLVAVDFSESSRRGIKIAMQIAPHAKLTVLHAFEAPLEAKMRFDKVSEDTILAYRAQLRAQKDQKLREFVSEWQGLDGSLIIEFGPPATMIAARAASLGADLVVTGKHGQSAWEDMLLGSVTRQVIQEAGCDILVVEQVEPTPADG</sequence>
<dbReference type="Pfam" id="PF00582">
    <property type="entry name" value="Usp"/>
    <property type="match status" value="2"/>
</dbReference>
<dbReference type="Proteomes" id="UP000183107">
    <property type="component" value="Unassembled WGS sequence"/>
</dbReference>